<gene>
    <name evidence="5" type="ORF">EYE40_00200</name>
</gene>
<dbReference type="PANTHER" id="PTHR43685:SF5">
    <property type="entry name" value="GLYCOSYLTRANSFERASE EPSE-RELATED"/>
    <property type="match status" value="1"/>
</dbReference>
<dbReference type="Pfam" id="PF00535">
    <property type="entry name" value="Glycos_transf_2"/>
    <property type="match status" value="1"/>
</dbReference>
<organism evidence="5 6">
    <name type="scientific">Glaciihabitans arcticus</name>
    <dbReference type="NCBI Taxonomy" id="2668039"/>
    <lineage>
        <taxon>Bacteria</taxon>
        <taxon>Bacillati</taxon>
        <taxon>Actinomycetota</taxon>
        <taxon>Actinomycetes</taxon>
        <taxon>Micrococcales</taxon>
        <taxon>Microbacteriaceae</taxon>
        <taxon>Glaciihabitans</taxon>
    </lineage>
</organism>
<keyword evidence="6" id="KW-1185">Reference proteome</keyword>
<evidence type="ECO:0000313" key="5">
    <source>
        <dbReference type="EMBL" id="TBN58464.1"/>
    </source>
</evidence>
<feature type="domain" description="Glycosyltransferase 2-like" evidence="4">
    <location>
        <begin position="5"/>
        <end position="135"/>
    </location>
</feature>
<comment type="caution">
    <text evidence="5">The sequence shown here is derived from an EMBL/GenBank/DDBJ whole genome shotgun (WGS) entry which is preliminary data.</text>
</comment>
<dbReference type="PANTHER" id="PTHR43685">
    <property type="entry name" value="GLYCOSYLTRANSFERASE"/>
    <property type="match status" value="1"/>
</dbReference>
<dbReference type="InterPro" id="IPR001173">
    <property type="entry name" value="Glyco_trans_2-like"/>
</dbReference>
<dbReference type="AlphaFoldDB" id="A0A4Q9GW06"/>
<dbReference type="SUPFAM" id="SSF53448">
    <property type="entry name" value="Nucleotide-diphospho-sugar transferases"/>
    <property type="match status" value="1"/>
</dbReference>
<proteinExistence type="inferred from homology"/>
<dbReference type="Gene3D" id="3.90.550.10">
    <property type="entry name" value="Spore Coat Polysaccharide Biosynthesis Protein SpsA, Chain A"/>
    <property type="match status" value="1"/>
</dbReference>
<evidence type="ECO:0000313" key="6">
    <source>
        <dbReference type="Proteomes" id="UP000294194"/>
    </source>
</evidence>
<evidence type="ECO:0000259" key="4">
    <source>
        <dbReference type="Pfam" id="PF00535"/>
    </source>
</evidence>
<dbReference type="EMBL" id="SISG01000001">
    <property type="protein sequence ID" value="TBN58464.1"/>
    <property type="molecule type" value="Genomic_DNA"/>
</dbReference>
<evidence type="ECO:0000256" key="1">
    <source>
        <dbReference type="ARBA" id="ARBA00006739"/>
    </source>
</evidence>
<protein>
    <submittedName>
        <fullName evidence="5">Glycosyltransferase</fullName>
    </submittedName>
</protein>
<dbReference type="GO" id="GO:0016757">
    <property type="term" value="F:glycosyltransferase activity"/>
    <property type="evidence" value="ECO:0007669"/>
    <property type="project" value="UniProtKB-KW"/>
</dbReference>
<name>A0A4Q9GW06_9MICO</name>
<reference evidence="6" key="1">
    <citation type="submission" date="2019-02" db="EMBL/GenBank/DDBJ databases">
        <title>Glaciihabitans arcticus sp. nov., a psychrotolerant bacterium isolated from polar soil.</title>
        <authorList>
            <person name="Dahal R.H."/>
        </authorList>
    </citation>
    <scope>NUCLEOTIDE SEQUENCE [LARGE SCALE GENOMIC DNA]</scope>
    <source>
        <strain evidence="6">RP-3-7</strain>
    </source>
</reference>
<dbReference type="InterPro" id="IPR029044">
    <property type="entry name" value="Nucleotide-diphossugar_trans"/>
</dbReference>
<dbReference type="InterPro" id="IPR050834">
    <property type="entry name" value="Glycosyltransf_2"/>
</dbReference>
<accession>A0A4Q9GW06</accession>
<keyword evidence="2" id="KW-0328">Glycosyltransferase</keyword>
<sequence>MPRVTVLLATHNGARWIDEQLDTILAQTGVEVRVIALDDASTDTTVALLEARAASDPRLTILTDPTPAGGAAANFYRLLRRVDFTDAGLVAFADQDDVWLPGKLARHAELLAAGADGVSSDVTAFSEGGPRELVRKSYPQREFDYLLESPGPGCTFLMSNRLVTLAQQQLADPESDASRADFHDWLLYVLCRARGWNWVIDDAPSVDYRQHGSNAMGANLGAASAKRRLGLIGNRWHRGEATLLARAGLAVASDSTRPGLERMLDLFERTGPSGRVALLGVAGQLRRRSRDRAIIGTLVALGIW</sequence>
<comment type="similarity">
    <text evidence="1">Belongs to the glycosyltransferase 2 family.</text>
</comment>
<keyword evidence="3 5" id="KW-0808">Transferase</keyword>
<dbReference type="Proteomes" id="UP000294194">
    <property type="component" value="Unassembled WGS sequence"/>
</dbReference>
<evidence type="ECO:0000256" key="3">
    <source>
        <dbReference type="ARBA" id="ARBA00022679"/>
    </source>
</evidence>
<evidence type="ECO:0000256" key="2">
    <source>
        <dbReference type="ARBA" id="ARBA00022676"/>
    </source>
</evidence>